<sequence>MSHPPPSLSRPASFSLYIPSVPPSRPSTSRSATIPPRVSSRPLPPCPVSLASPSISRPSSIPLASLPAPGVLEGTTSVTSRFQLPAPVTTNDDTSRLKGRINVERSVVPPLIALTAGLAAVSSSQPRAVLLFIGAGTVILGIYFVVPPKDGEKTHPVMSAFLQRLPDVFTAAGCTLIVLGISAAFPDEVALIPLFSFVSFTALASLFGAILAVWVTAALYGAALCSLVTFVVLAFMA</sequence>
<dbReference type="AlphaFoldDB" id="A0AAD4BM95"/>
<gene>
    <name evidence="3" type="ORF">L210DRAFT_3551533</name>
</gene>
<accession>A0AAD4BM95</accession>
<feature type="transmembrane region" description="Helical" evidence="2">
    <location>
        <begin position="167"/>
        <end position="185"/>
    </location>
</feature>
<feature type="transmembrane region" description="Helical" evidence="2">
    <location>
        <begin position="128"/>
        <end position="146"/>
    </location>
</feature>
<feature type="region of interest" description="Disordered" evidence="1">
    <location>
        <begin position="19"/>
        <end position="45"/>
    </location>
</feature>
<proteinExistence type="predicted"/>
<keyword evidence="2" id="KW-0472">Membrane</keyword>
<feature type="transmembrane region" description="Helical" evidence="2">
    <location>
        <begin position="191"/>
        <end position="211"/>
    </location>
</feature>
<feature type="transmembrane region" description="Helical" evidence="2">
    <location>
        <begin position="218"/>
        <end position="236"/>
    </location>
</feature>
<reference evidence="3" key="2">
    <citation type="journal article" date="2020" name="Nat. Commun.">
        <title>Large-scale genome sequencing of mycorrhizal fungi provides insights into the early evolution of symbiotic traits.</title>
        <authorList>
            <person name="Miyauchi S."/>
            <person name="Kiss E."/>
            <person name="Kuo A."/>
            <person name="Drula E."/>
            <person name="Kohler A."/>
            <person name="Sanchez-Garcia M."/>
            <person name="Morin E."/>
            <person name="Andreopoulos B."/>
            <person name="Barry K.W."/>
            <person name="Bonito G."/>
            <person name="Buee M."/>
            <person name="Carver A."/>
            <person name="Chen C."/>
            <person name="Cichocki N."/>
            <person name="Clum A."/>
            <person name="Culley D."/>
            <person name="Crous P.W."/>
            <person name="Fauchery L."/>
            <person name="Girlanda M."/>
            <person name="Hayes R.D."/>
            <person name="Keri Z."/>
            <person name="LaButti K."/>
            <person name="Lipzen A."/>
            <person name="Lombard V."/>
            <person name="Magnuson J."/>
            <person name="Maillard F."/>
            <person name="Murat C."/>
            <person name="Nolan M."/>
            <person name="Ohm R.A."/>
            <person name="Pangilinan J."/>
            <person name="Pereira M.F."/>
            <person name="Perotto S."/>
            <person name="Peter M."/>
            <person name="Pfister S."/>
            <person name="Riley R."/>
            <person name="Sitrit Y."/>
            <person name="Stielow J.B."/>
            <person name="Szollosi G."/>
            <person name="Zifcakova L."/>
            <person name="Stursova M."/>
            <person name="Spatafora J.W."/>
            <person name="Tedersoo L."/>
            <person name="Vaario L.M."/>
            <person name="Yamada A."/>
            <person name="Yan M."/>
            <person name="Wang P."/>
            <person name="Xu J."/>
            <person name="Bruns T."/>
            <person name="Baldrian P."/>
            <person name="Vilgalys R."/>
            <person name="Dunand C."/>
            <person name="Henrissat B."/>
            <person name="Grigoriev I.V."/>
            <person name="Hibbett D."/>
            <person name="Nagy L.G."/>
            <person name="Martin F.M."/>
        </authorList>
    </citation>
    <scope>NUCLEOTIDE SEQUENCE</scope>
    <source>
        <strain evidence="3">BED1</strain>
    </source>
</reference>
<evidence type="ECO:0000256" key="1">
    <source>
        <dbReference type="SAM" id="MobiDB-lite"/>
    </source>
</evidence>
<dbReference type="Proteomes" id="UP001194468">
    <property type="component" value="Unassembled WGS sequence"/>
</dbReference>
<keyword evidence="2" id="KW-1133">Transmembrane helix</keyword>
<feature type="compositionally biased region" description="Low complexity" evidence="1">
    <location>
        <begin position="26"/>
        <end position="37"/>
    </location>
</feature>
<organism evidence="3 4">
    <name type="scientific">Boletus edulis BED1</name>
    <dbReference type="NCBI Taxonomy" id="1328754"/>
    <lineage>
        <taxon>Eukaryota</taxon>
        <taxon>Fungi</taxon>
        <taxon>Dikarya</taxon>
        <taxon>Basidiomycota</taxon>
        <taxon>Agaricomycotina</taxon>
        <taxon>Agaricomycetes</taxon>
        <taxon>Agaricomycetidae</taxon>
        <taxon>Boletales</taxon>
        <taxon>Boletineae</taxon>
        <taxon>Boletaceae</taxon>
        <taxon>Boletoideae</taxon>
        <taxon>Boletus</taxon>
    </lineage>
</organism>
<evidence type="ECO:0000313" key="3">
    <source>
        <dbReference type="EMBL" id="KAF8434987.1"/>
    </source>
</evidence>
<keyword evidence="2" id="KW-0812">Transmembrane</keyword>
<name>A0AAD4BM95_BOLED</name>
<comment type="caution">
    <text evidence="3">The sequence shown here is derived from an EMBL/GenBank/DDBJ whole genome shotgun (WGS) entry which is preliminary data.</text>
</comment>
<dbReference type="EMBL" id="WHUW01000026">
    <property type="protein sequence ID" value="KAF8434987.1"/>
    <property type="molecule type" value="Genomic_DNA"/>
</dbReference>
<evidence type="ECO:0000313" key="4">
    <source>
        <dbReference type="Proteomes" id="UP001194468"/>
    </source>
</evidence>
<evidence type="ECO:0000256" key="2">
    <source>
        <dbReference type="SAM" id="Phobius"/>
    </source>
</evidence>
<protein>
    <submittedName>
        <fullName evidence="3">Uncharacterized protein</fullName>
    </submittedName>
</protein>
<reference evidence="3" key="1">
    <citation type="submission" date="2019-10" db="EMBL/GenBank/DDBJ databases">
        <authorList>
            <consortium name="DOE Joint Genome Institute"/>
            <person name="Kuo A."/>
            <person name="Miyauchi S."/>
            <person name="Kiss E."/>
            <person name="Drula E."/>
            <person name="Kohler A."/>
            <person name="Sanchez-Garcia M."/>
            <person name="Andreopoulos B."/>
            <person name="Barry K.W."/>
            <person name="Bonito G."/>
            <person name="Buee M."/>
            <person name="Carver A."/>
            <person name="Chen C."/>
            <person name="Cichocki N."/>
            <person name="Clum A."/>
            <person name="Culley D."/>
            <person name="Crous P.W."/>
            <person name="Fauchery L."/>
            <person name="Girlanda M."/>
            <person name="Hayes R."/>
            <person name="Keri Z."/>
            <person name="LaButti K."/>
            <person name="Lipzen A."/>
            <person name="Lombard V."/>
            <person name="Magnuson J."/>
            <person name="Maillard F."/>
            <person name="Morin E."/>
            <person name="Murat C."/>
            <person name="Nolan M."/>
            <person name="Ohm R."/>
            <person name="Pangilinan J."/>
            <person name="Pereira M."/>
            <person name="Perotto S."/>
            <person name="Peter M."/>
            <person name="Riley R."/>
            <person name="Sitrit Y."/>
            <person name="Stielow B."/>
            <person name="Szollosi G."/>
            <person name="Zifcakova L."/>
            <person name="Stursova M."/>
            <person name="Spatafora J.W."/>
            <person name="Tedersoo L."/>
            <person name="Vaario L.-M."/>
            <person name="Yamada A."/>
            <person name="Yan M."/>
            <person name="Wang P."/>
            <person name="Xu J."/>
            <person name="Bruns T."/>
            <person name="Baldrian P."/>
            <person name="Vilgalys R."/>
            <person name="Henrissat B."/>
            <person name="Grigoriev I.V."/>
            <person name="Hibbett D."/>
            <person name="Nagy L.G."/>
            <person name="Martin F.M."/>
        </authorList>
    </citation>
    <scope>NUCLEOTIDE SEQUENCE</scope>
    <source>
        <strain evidence="3">BED1</strain>
    </source>
</reference>
<keyword evidence="4" id="KW-1185">Reference proteome</keyword>